<gene>
    <name evidence="2" type="ORF">TTHERM_00083730</name>
</gene>
<dbReference type="RefSeq" id="XP_001012619.2">
    <property type="nucleotide sequence ID" value="XM_001012619.2"/>
</dbReference>
<dbReference type="OrthoDB" id="298568at2759"/>
<dbReference type="KEGG" id="tet:TTHERM_00083730"/>
<feature type="region of interest" description="Disordered" evidence="1">
    <location>
        <begin position="1008"/>
        <end position="1038"/>
    </location>
</feature>
<dbReference type="GeneID" id="7839314"/>
<keyword evidence="3" id="KW-1185">Reference proteome</keyword>
<protein>
    <submittedName>
        <fullName evidence="2">F-box protein</fullName>
    </submittedName>
</protein>
<evidence type="ECO:0000256" key="1">
    <source>
        <dbReference type="SAM" id="MobiDB-lite"/>
    </source>
</evidence>
<accession>Q236X6</accession>
<dbReference type="Proteomes" id="UP000009168">
    <property type="component" value="Unassembled WGS sequence"/>
</dbReference>
<dbReference type="AlphaFoldDB" id="Q236X6"/>
<dbReference type="InParanoid" id="Q236X6"/>
<evidence type="ECO:0000313" key="2">
    <source>
        <dbReference type="EMBL" id="EAR92374.2"/>
    </source>
</evidence>
<organism evidence="2 3">
    <name type="scientific">Tetrahymena thermophila (strain SB210)</name>
    <dbReference type="NCBI Taxonomy" id="312017"/>
    <lineage>
        <taxon>Eukaryota</taxon>
        <taxon>Sar</taxon>
        <taxon>Alveolata</taxon>
        <taxon>Ciliophora</taxon>
        <taxon>Intramacronucleata</taxon>
        <taxon>Oligohymenophorea</taxon>
        <taxon>Hymenostomatida</taxon>
        <taxon>Tetrahymenina</taxon>
        <taxon>Tetrahymenidae</taxon>
        <taxon>Tetrahymena</taxon>
    </lineage>
</organism>
<sequence length="1038" mass="121362">MSQLKKEEKVYAFYYNKKEKLSIVFASEFLKAKGKKFNKSLLMKEIPKIIQERIIQNEGKESQLTSKMDVEKEEIDKELKQRCVQQIGDQGLLYLPCNLFNFICMFLKAKEIVNLMRVSRAMREKVLTQAQYAISNIALKLFFSNEIDAYVEYGEEEKYLACKVQRNNLIAEYMKGATINHLQRYSQLRSQIQHTPQVADLDHIFADILNPPMPIMKIRRENVGMHAHSWFQNKLVDVYYDNQTKSSKQLNSFNFASQAFRKINQGSIGSSFGNGSLSQTFPAQSSSAFGSSGANILSSSNSKSLGFFNNHFGASHKKLKFFSQTISEIQQKLIRQKQMPLQQQQQLLGIFQSLQNNTNSNNGTNNNDFQMSDQHQFSQQNIEKLLDLIRWYRDFDEIQLITDSSNPEIQRYIQENTVVLTVLLVSTIFKKQCEFLHQYLELNSNHATYFDLISEYNLKWNAYQAAVIETQENLEEVYKSFNDLYQCEIGVKMYPQYSVLRVAAQHWTRIVLKPLQEKLFEAFFCLLQNRRFENLSYVVTADPQKIDPKLASIYYMPDKLEITSGELIQRFQRLAPQNVLYCGKATQCFTSNSNAISCNDKMYQEFFSKNSYYVDNMLYTFTENMMDLSVNEASVHWLGHTDMQVGEIYSNLHHNFLEKTALYFEELYNQVFFGYVNEWKQFLMGELKYCRKIVKESTFKLTNKLVLEKFFKAFVKDIETRAANAQPIQIQQQQQQYGTTEESILRQKLLLKGLTLQASNYILSEPKLRKVLESFKEMKEEEEDFNCKSVRDEDIEDINRYRQIKQKLDEDSFAFYDLIGNVDANLIEKTKNLIRQKLLFDQINIFNRPFSSQEEFLFDCNYNTNSEDESYNLQSFENTQVRDQQYDFNFGLNIDIQEQTYEVATLGESLHYQFKSSPIPYDEFQLSLPQGFQQNFQIDQRMQYSNNLSLSGDSCLLLGDLNIKGSSDYLDAQQLKMFNEQSPSTQDSSNHFFDEIDQLLPNPKAKLVVDSRRKNSQDVSTQDNSFNSNEIEEEFSIM</sequence>
<dbReference type="eggNOG" id="ENOG502SWQ0">
    <property type="taxonomic scope" value="Eukaryota"/>
</dbReference>
<reference evidence="3" key="1">
    <citation type="journal article" date="2006" name="PLoS Biol.">
        <title>Macronuclear genome sequence of the ciliate Tetrahymena thermophila, a model eukaryote.</title>
        <authorList>
            <person name="Eisen J.A."/>
            <person name="Coyne R.S."/>
            <person name="Wu M."/>
            <person name="Wu D."/>
            <person name="Thiagarajan M."/>
            <person name="Wortman J.R."/>
            <person name="Badger J.H."/>
            <person name="Ren Q."/>
            <person name="Amedeo P."/>
            <person name="Jones K.M."/>
            <person name="Tallon L.J."/>
            <person name="Delcher A.L."/>
            <person name="Salzberg S.L."/>
            <person name="Silva J.C."/>
            <person name="Haas B.J."/>
            <person name="Majoros W.H."/>
            <person name="Farzad M."/>
            <person name="Carlton J.M."/>
            <person name="Smith R.K. Jr."/>
            <person name="Garg J."/>
            <person name="Pearlman R.E."/>
            <person name="Karrer K.M."/>
            <person name="Sun L."/>
            <person name="Manning G."/>
            <person name="Elde N.C."/>
            <person name="Turkewitz A.P."/>
            <person name="Asai D.J."/>
            <person name="Wilkes D.E."/>
            <person name="Wang Y."/>
            <person name="Cai H."/>
            <person name="Collins K."/>
            <person name="Stewart B.A."/>
            <person name="Lee S.R."/>
            <person name="Wilamowska K."/>
            <person name="Weinberg Z."/>
            <person name="Ruzzo W.L."/>
            <person name="Wloga D."/>
            <person name="Gaertig J."/>
            <person name="Frankel J."/>
            <person name="Tsao C.-C."/>
            <person name="Gorovsky M.A."/>
            <person name="Keeling P.J."/>
            <person name="Waller R.F."/>
            <person name="Patron N.J."/>
            <person name="Cherry J.M."/>
            <person name="Stover N.A."/>
            <person name="Krieger C.J."/>
            <person name="del Toro C."/>
            <person name="Ryder H.F."/>
            <person name="Williamson S.C."/>
            <person name="Barbeau R.A."/>
            <person name="Hamilton E.P."/>
            <person name="Orias E."/>
        </authorList>
    </citation>
    <scope>NUCLEOTIDE SEQUENCE [LARGE SCALE GENOMIC DNA]</scope>
    <source>
        <strain evidence="3">SB210</strain>
    </source>
</reference>
<evidence type="ECO:0000313" key="3">
    <source>
        <dbReference type="Proteomes" id="UP000009168"/>
    </source>
</evidence>
<name>Q236X6_TETTS</name>
<dbReference type="HOGENOM" id="CLU_307075_0_0_1"/>
<proteinExistence type="predicted"/>
<dbReference type="EMBL" id="GG662749">
    <property type="protein sequence ID" value="EAR92374.2"/>
    <property type="molecule type" value="Genomic_DNA"/>
</dbReference>